<dbReference type="InterPro" id="IPR041657">
    <property type="entry name" value="HTH_17"/>
</dbReference>
<dbReference type="PANTHER" id="PTHR11739">
    <property type="entry name" value="CITRATE SYNTHASE"/>
    <property type="match status" value="1"/>
</dbReference>
<dbReference type="EMBL" id="JBHSWJ010000002">
    <property type="protein sequence ID" value="MFC6713375.1"/>
    <property type="molecule type" value="Genomic_DNA"/>
</dbReference>
<proteinExistence type="inferred from homology"/>
<name>A0ABW2ARE2_9MICO</name>
<dbReference type="RefSeq" id="WP_377821075.1">
    <property type="nucleotide sequence ID" value="NZ_JBHSWJ010000002.1"/>
</dbReference>
<evidence type="ECO:0000256" key="4">
    <source>
        <dbReference type="ARBA" id="ARBA00022679"/>
    </source>
</evidence>
<sequence>MSDTVDTQQAADLLGVRVATVYAYVSRGILSPVPGGPRSRGSRFERNAVLALVQRRKRTRAGTFEIAVQTQLTRIDPAGRLFYRGRDVEHLAATSHFEDVAELLWDTEVICPWPAVDIGVDERAMPHGDRIRAAILDAGLARQDDFPTAAVRSINAAIASLPTLGTTTGDSVAARLWPKLTAQQADRERIRALDAALILLADHELATSTVVARATAGTRADPYHVLLAGAAALAGAAHGAASGAAYDVLTGSHELHQVPAGFGHLVYRDTDPRFDALIARVEPWAPQVVSRVDDLTIAVRRAHGAAPNVDLALAALSVAAGAQRWAGEVVFLIARMAGFAAHGMEEQGQPLRFRPQADYVGDPGTGTGAAGPT</sequence>
<protein>
    <recommendedName>
        <fullName evidence="3">citrate synthase (unknown stereospecificity)</fullName>
        <ecNumber evidence="3">2.3.3.16</ecNumber>
    </recommendedName>
</protein>
<dbReference type="InterPro" id="IPR036969">
    <property type="entry name" value="Citrate_synthase_sf"/>
</dbReference>
<accession>A0ABW2ARE2</accession>
<dbReference type="Gene3D" id="1.10.580.10">
    <property type="entry name" value="Citrate Synthase, domain 1"/>
    <property type="match status" value="2"/>
</dbReference>
<dbReference type="InterPro" id="IPR016143">
    <property type="entry name" value="Citrate_synth-like_sm_a-sub"/>
</dbReference>
<gene>
    <name evidence="7" type="ORF">ACFQBT_05770</name>
</gene>
<comment type="pathway">
    <text evidence="1">Carbohydrate metabolism; tricarboxylic acid cycle.</text>
</comment>
<evidence type="ECO:0000313" key="8">
    <source>
        <dbReference type="Proteomes" id="UP001596356"/>
    </source>
</evidence>
<comment type="similarity">
    <text evidence="2 5">Belongs to the citrate synthase family.</text>
</comment>
<dbReference type="Pfam" id="PF00285">
    <property type="entry name" value="Citrate_synt"/>
    <property type="match status" value="2"/>
</dbReference>
<dbReference type="PANTHER" id="PTHR11739:SF4">
    <property type="entry name" value="CITRATE SYNTHASE, PEROXISOMAL"/>
    <property type="match status" value="1"/>
</dbReference>
<evidence type="ECO:0000259" key="6">
    <source>
        <dbReference type="Pfam" id="PF12728"/>
    </source>
</evidence>
<dbReference type="SUPFAM" id="SSF48256">
    <property type="entry name" value="Citrate synthase"/>
    <property type="match status" value="1"/>
</dbReference>
<keyword evidence="8" id="KW-1185">Reference proteome</keyword>
<dbReference type="Gene3D" id="1.10.230.10">
    <property type="entry name" value="Cytochrome P450-Terp, domain 2"/>
    <property type="match status" value="1"/>
</dbReference>
<reference evidence="8" key="1">
    <citation type="journal article" date="2019" name="Int. J. Syst. Evol. Microbiol.">
        <title>The Global Catalogue of Microorganisms (GCM) 10K type strain sequencing project: providing services to taxonomists for standard genome sequencing and annotation.</title>
        <authorList>
            <consortium name="The Broad Institute Genomics Platform"/>
            <consortium name="The Broad Institute Genome Sequencing Center for Infectious Disease"/>
            <person name="Wu L."/>
            <person name="Ma J."/>
        </authorList>
    </citation>
    <scope>NUCLEOTIDE SEQUENCE [LARGE SCALE GENOMIC DNA]</scope>
    <source>
        <strain evidence="8">NBRC 106593</strain>
    </source>
</reference>
<dbReference type="SUPFAM" id="SSF46955">
    <property type="entry name" value="Putative DNA-binding domain"/>
    <property type="match status" value="1"/>
</dbReference>
<dbReference type="InterPro" id="IPR002020">
    <property type="entry name" value="Citrate_synthase"/>
</dbReference>
<evidence type="ECO:0000256" key="5">
    <source>
        <dbReference type="RuleBase" id="RU003406"/>
    </source>
</evidence>
<dbReference type="Pfam" id="PF12728">
    <property type="entry name" value="HTH_17"/>
    <property type="match status" value="1"/>
</dbReference>
<dbReference type="Proteomes" id="UP001596356">
    <property type="component" value="Unassembled WGS sequence"/>
</dbReference>
<dbReference type="InterPro" id="IPR016142">
    <property type="entry name" value="Citrate_synth-like_lrg_a-sub"/>
</dbReference>
<dbReference type="InterPro" id="IPR019810">
    <property type="entry name" value="Citrate_synthase_AS"/>
</dbReference>
<evidence type="ECO:0000256" key="2">
    <source>
        <dbReference type="ARBA" id="ARBA00010566"/>
    </source>
</evidence>
<feature type="domain" description="Helix-turn-helix" evidence="6">
    <location>
        <begin position="6"/>
        <end position="56"/>
    </location>
</feature>
<dbReference type="EC" id="2.3.3.16" evidence="3"/>
<evidence type="ECO:0000256" key="3">
    <source>
        <dbReference type="ARBA" id="ARBA00012972"/>
    </source>
</evidence>
<comment type="caution">
    <text evidence="7">The sequence shown here is derived from an EMBL/GenBank/DDBJ whole genome shotgun (WGS) entry which is preliminary data.</text>
</comment>
<dbReference type="PROSITE" id="PS00480">
    <property type="entry name" value="CITRATE_SYNTHASE"/>
    <property type="match status" value="1"/>
</dbReference>
<keyword evidence="4 5" id="KW-0808">Transferase</keyword>
<dbReference type="InterPro" id="IPR009061">
    <property type="entry name" value="DNA-bd_dom_put_sf"/>
</dbReference>
<evidence type="ECO:0000313" key="7">
    <source>
        <dbReference type="EMBL" id="MFC6713375.1"/>
    </source>
</evidence>
<organism evidence="7 8">
    <name type="scientific">Branchiibius cervicis</name>
    <dbReference type="NCBI Taxonomy" id="908252"/>
    <lineage>
        <taxon>Bacteria</taxon>
        <taxon>Bacillati</taxon>
        <taxon>Actinomycetota</taxon>
        <taxon>Actinomycetes</taxon>
        <taxon>Micrococcales</taxon>
        <taxon>Dermacoccaceae</taxon>
        <taxon>Branchiibius</taxon>
    </lineage>
</organism>
<evidence type="ECO:0000256" key="1">
    <source>
        <dbReference type="ARBA" id="ARBA00005163"/>
    </source>
</evidence>